<feature type="domain" description="LpxI C-terminal" evidence="2">
    <location>
        <begin position="128"/>
        <end position="285"/>
    </location>
</feature>
<keyword evidence="5" id="KW-1185">Reference proteome</keyword>
<evidence type="ECO:0000259" key="2">
    <source>
        <dbReference type="Pfam" id="PF06230"/>
    </source>
</evidence>
<dbReference type="InterPro" id="IPR053174">
    <property type="entry name" value="LpxI"/>
</dbReference>
<feature type="chain" id="PRO_5046386524" evidence="1">
    <location>
        <begin position="17"/>
        <end position="292"/>
    </location>
</feature>
<evidence type="ECO:0000256" key="1">
    <source>
        <dbReference type="SAM" id="SignalP"/>
    </source>
</evidence>
<dbReference type="PANTHER" id="PTHR39962">
    <property type="entry name" value="BLL4848 PROTEIN"/>
    <property type="match status" value="1"/>
</dbReference>
<comment type="caution">
    <text evidence="4">The sequence shown here is derived from an EMBL/GenBank/DDBJ whole genome shotgun (WGS) entry which is preliminary data.</text>
</comment>
<evidence type="ECO:0000313" key="5">
    <source>
        <dbReference type="Proteomes" id="UP001166293"/>
    </source>
</evidence>
<keyword evidence="1" id="KW-0732">Signal</keyword>
<name>A0ABS6NAP0_9RHOB</name>
<dbReference type="Pfam" id="PF06230">
    <property type="entry name" value="LpxI_C"/>
    <property type="match status" value="1"/>
</dbReference>
<feature type="domain" description="LpxI N-terminal" evidence="3">
    <location>
        <begin position="2"/>
        <end position="125"/>
    </location>
</feature>
<protein>
    <submittedName>
        <fullName evidence="4">UDP-2,3-diacylglucosamine diphosphatase LpxI</fullName>
        <ecNumber evidence="4">3.6.1.54</ecNumber>
    </submittedName>
</protein>
<organism evidence="4 5">
    <name type="scientific">Thalassococcus arenae</name>
    <dbReference type="NCBI Taxonomy" id="2851652"/>
    <lineage>
        <taxon>Bacteria</taxon>
        <taxon>Pseudomonadati</taxon>
        <taxon>Pseudomonadota</taxon>
        <taxon>Alphaproteobacteria</taxon>
        <taxon>Rhodobacterales</taxon>
        <taxon>Roseobacteraceae</taxon>
        <taxon>Thalassococcus</taxon>
    </lineage>
</organism>
<sequence length="292" mass="29688">MLALICGAGHLPAAVAAAQSVAPVICALQGFAPAGLQPELTFRMETLGSLMAWLKARGVTRVCLCGHIRRPPIDPAAIDAATVPLVPRLSEALGQGDDAALRIVLALFEEAGFAVLAAHEAAPSLLPPAGVPTRAQPDADAAPAAALGDAALVEMGAADLGQACVIRGGRVVAREDMAGTDAMLARLSGDQAADPVSWLMDRTGDLLGDAADWLSGIDRAGDGLLYKAPKPGQDRRADLPVIGPGTAMAAIRAGLAGIVIEAGGVMVLDRAATVAALDRAGLFLWVRERPAS</sequence>
<dbReference type="InterPro" id="IPR010415">
    <property type="entry name" value="LpxI_C"/>
</dbReference>
<reference evidence="4" key="1">
    <citation type="submission" date="2021-06" db="EMBL/GenBank/DDBJ databases">
        <title>Thalassococcus sp. CAU 1522 isolated from sea sand, Republic of Korea.</title>
        <authorList>
            <person name="Kim W."/>
        </authorList>
    </citation>
    <scope>NUCLEOTIDE SEQUENCE</scope>
    <source>
        <strain evidence="4">CAU 1522</strain>
    </source>
</reference>
<accession>A0ABS6NAP0</accession>
<dbReference type="GO" id="GO:0016787">
    <property type="term" value="F:hydrolase activity"/>
    <property type="evidence" value="ECO:0007669"/>
    <property type="project" value="UniProtKB-KW"/>
</dbReference>
<gene>
    <name evidence="4" type="primary">lpxI</name>
    <name evidence="4" type="ORF">KUH32_13885</name>
</gene>
<dbReference type="EC" id="3.6.1.54" evidence="4"/>
<evidence type="ECO:0000313" key="4">
    <source>
        <dbReference type="EMBL" id="MBV2360853.1"/>
    </source>
</evidence>
<evidence type="ECO:0000259" key="3">
    <source>
        <dbReference type="Pfam" id="PF17930"/>
    </source>
</evidence>
<dbReference type="PANTHER" id="PTHR39962:SF1">
    <property type="entry name" value="LPXI FAMILY PROTEIN"/>
    <property type="match status" value="1"/>
</dbReference>
<feature type="signal peptide" evidence="1">
    <location>
        <begin position="1"/>
        <end position="16"/>
    </location>
</feature>
<dbReference type="InterPro" id="IPR041255">
    <property type="entry name" value="LpxI_N"/>
</dbReference>
<proteinExistence type="predicted"/>
<keyword evidence="4" id="KW-0378">Hydrolase</keyword>
<dbReference type="EMBL" id="JAHRWL010000002">
    <property type="protein sequence ID" value="MBV2360853.1"/>
    <property type="molecule type" value="Genomic_DNA"/>
</dbReference>
<dbReference type="RefSeq" id="WP_217779203.1">
    <property type="nucleotide sequence ID" value="NZ_JAHRWL010000002.1"/>
</dbReference>
<dbReference type="Pfam" id="PF17930">
    <property type="entry name" value="LpxI_N"/>
    <property type="match status" value="1"/>
</dbReference>
<dbReference type="Proteomes" id="UP001166293">
    <property type="component" value="Unassembled WGS sequence"/>
</dbReference>